<evidence type="ECO:0000256" key="2">
    <source>
        <dbReference type="ARBA" id="ARBA00022692"/>
    </source>
</evidence>
<dbReference type="PANTHER" id="PTHR33048:SF19">
    <property type="entry name" value="MEMBRANE PROTEIN PTH11-LIKE, PUTATIVE (AFU_ORTHOLOGUE AFUA_1G14080)-RELATED"/>
    <property type="match status" value="1"/>
</dbReference>
<feature type="region of interest" description="Disordered" evidence="6">
    <location>
        <begin position="203"/>
        <end position="249"/>
    </location>
</feature>
<feature type="compositionally biased region" description="Basic and acidic residues" evidence="6">
    <location>
        <begin position="308"/>
        <end position="323"/>
    </location>
</feature>
<evidence type="ECO:0000256" key="5">
    <source>
        <dbReference type="ARBA" id="ARBA00038359"/>
    </source>
</evidence>
<keyword evidence="3 7" id="KW-1133">Transmembrane helix</keyword>
<protein>
    <recommendedName>
        <fullName evidence="8">Rhodopsin domain-containing protein</fullName>
    </recommendedName>
</protein>
<keyword evidence="2 7" id="KW-0812">Transmembrane</keyword>
<dbReference type="AlphaFoldDB" id="A0A420Y866"/>
<gene>
    <name evidence="9" type="ORF">DL546_000868</name>
</gene>
<dbReference type="GO" id="GO:0016020">
    <property type="term" value="C:membrane"/>
    <property type="evidence" value="ECO:0007669"/>
    <property type="project" value="UniProtKB-SubCell"/>
</dbReference>
<dbReference type="EMBL" id="QVQW01000034">
    <property type="protein sequence ID" value="RKU44094.1"/>
    <property type="molecule type" value="Genomic_DNA"/>
</dbReference>
<evidence type="ECO:0000256" key="1">
    <source>
        <dbReference type="ARBA" id="ARBA00004141"/>
    </source>
</evidence>
<comment type="caution">
    <text evidence="9">The sequence shown here is derived from an EMBL/GenBank/DDBJ whole genome shotgun (WGS) entry which is preliminary data.</text>
</comment>
<feature type="transmembrane region" description="Helical" evidence="7">
    <location>
        <begin position="71"/>
        <end position="94"/>
    </location>
</feature>
<evidence type="ECO:0000256" key="3">
    <source>
        <dbReference type="ARBA" id="ARBA00022989"/>
    </source>
</evidence>
<evidence type="ECO:0000256" key="7">
    <source>
        <dbReference type="SAM" id="Phobius"/>
    </source>
</evidence>
<keyword evidence="4 7" id="KW-0472">Membrane</keyword>
<evidence type="ECO:0000256" key="4">
    <source>
        <dbReference type="ARBA" id="ARBA00023136"/>
    </source>
</evidence>
<reference evidence="9 10" key="1">
    <citation type="submission" date="2018-08" db="EMBL/GenBank/DDBJ databases">
        <title>Draft genome of the lignicolous fungus Coniochaeta pulveracea.</title>
        <authorList>
            <person name="Borstlap C.J."/>
            <person name="De Witt R.N."/>
            <person name="Botha A."/>
            <person name="Volschenk H."/>
        </authorList>
    </citation>
    <scope>NUCLEOTIDE SEQUENCE [LARGE SCALE GENOMIC DNA]</scope>
    <source>
        <strain evidence="9 10">CAB683</strain>
    </source>
</reference>
<dbReference type="Pfam" id="PF20684">
    <property type="entry name" value="Fung_rhodopsin"/>
    <property type="match status" value="1"/>
</dbReference>
<feature type="transmembrane region" description="Helical" evidence="7">
    <location>
        <begin position="139"/>
        <end position="161"/>
    </location>
</feature>
<accession>A0A420Y866</accession>
<evidence type="ECO:0000313" key="9">
    <source>
        <dbReference type="EMBL" id="RKU44094.1"/>
    </source>
</evidence>
<evidence type="ECO:0000256" key="6">
    <source>
        <dbReference type="SAM" id="MobiDB-lite"/>
    </source>
</evidence>
<dbReference type="InterPro" id="IPR052337">
    <property type="entry name" value="SAT4-like"/>
</dbReference>
<organism evidence="9 10">
    <name type="scientific">Coniochaeta pulveracea</name>
    <dbReference type="NCBI Taxonomy" id="177199"/>
    <lineage>
        <taxon>Eukaryota</taxon>
        <taxon>Fungi</taxon>
        <taxon>Dikarya</taxon>
        <taxon>Ascomycota</taxon>
        <taxon>Pezizomycotina</taxon>
        <taxon>Sordariomycetes</taxon>
        <taxon>Sordariomycetidae</taxon>
        <taxon>Coniochaetales</taxon>
        <taxon>Coniochaetaceae</taxon>
        <taxon>Coniochaeta</taxon>
    </lineage>
</organism>
<feature type="domain" description="Rhodopsin" evidence="8">
    <location>
        <begin position="16"/>
        <end position="161"/>
    </location>
</feature>
<dbReference type="InterPro" id="IPR049326">
    <property type="entry name" value="Rhodopsin_dom_fungi"/>
</dbReference>
<keyword evidence="10" id="KW-1185">Reference proteome</keyword>
<evidence type="ECO:0000313" key="10">
    <source>
        <dbReference type="Proteomes" id="UP000275385"/>
    </source>
</evidence>
<feature type="transmembrane region" description="Helical" evidence="7">
    <location>
        <begin position="106"/>
        <end position="124"/>
    </location>
</feature>
<feature type="region of interest" description="Disordered" evidence="6">
    <location>
        <begin position="273"/>
        <end position="323"/>
    </location>
</feature>
<comment type="subcellular location">
    <subcellularLocation>
        <location evidence="1">Membrane</location>
        <topology evidence="1">Multi-pass membrane protein</topology>
    </subcellularLocation>
</comment>
<feature type="compositionally biased region" description="Polar residues" evidence="6">
    <location>
        <begin position="210"/>
        <end position="249"/>
    </location>
</feature>
<sequence>MKAGTLEFLSRLKPMSRQKTFSRVLWTLRGTLVVTFLVVVISDLAECQPVAHYWQVLPDPGPRCRQGYASLLTTTVCNVLTELLLVAFPIPILLTSRIPGPRKAMLIALFCLGLFTVVVSIRRVPQIISEKGYQSTRTMWASCEILVATVAANTLALASFVRDLGAKKAKFKINPYFSSSSQKRAAPIYETWNDRASIDENGTAFGHSANIKSNKTNSTEMQNMGESKSRGPSPTWSQDSLIPKGQKNQNLSQVTKTTEIEVTVEEIGGIKRDGSLSAPISRLTRREPSPSVPASERGQARGSTVLLHEMDRFPGQQRDKDGV</sequence>
<dbReference type="OrthoDB" id="5398233at2759"/>
<dbReference type="Proteomes" id="UP000275385">
    <property type="component" value="Unassembled WGS sequence"/>
</dbReference>
<dbReference type="PANTHER" id="PTHR33048">
    <property type="entry name" value="PTH11-LIKE INTEGRAL MEMBRANE PROTEIN (AFU_ORTHOLOGUE AFUA_5G11245)"/>
    <property type="match status" value="1"/>
</dbReference>
<name>A0A420Y866_9PEZI</name>
<proteinExistence type="inferred from homology"/>
<comment type="similarity">
    <text evidence="5">Belongs to the SAT4 family.</text>
</comment>
<evidence type="ECO:0000259" key="8">
    <source>
        <dbReference type="Pfam" id="PF20684"/>
    </source>
</evidence>